<keyword evidence="13" id="KW-0862">Zinc</keyword>
<evidence type="ECO:0000313" key="23">
    <source>
        <dbReference type="EMBL" id="PWN22984.1"/>
    </source>
</evidence>
<dbReference type="GO" id="GO:0005778">
    <property type="term" value="C:peroxisomal membrane"/>
    <property type="evidence" value="ECO:0007669"/>
    <property type="project" value="UniProtKB-SubCell"/>
</dbReference>
<dbReference type="EC" id="2.3.2.27" evidence="5"/>
<evidence type="ECO:0000256" key="17">
    <source>
        <dbReference type="ARBA" id="ARBA00023140"/>
    </source>
</evidence>
<dbReference type="GeneID" id="37013403"/>
<dbReference type="GO" id="GO:0061630">
    <property type="term" value="F:ubiquitin protein ligase activity"/>
    <property type="evidence" value="ECO:0007669"/>
    <property type="project" value="UniProtKB-EC"/>
</dbReference>
<keyword evidence="6" id="KW-0813">Transport</keyword>
<keyword evidence="15 21" id="KW-1133">Transmembrane helix</keyword>
<feature type="region of interest" description="Disordered" evidence="20">
    <location>
        <begin position="1"/>
        <end position="22"/>
    </location>
</feature>
<gene>
    <name evidence="23" type="ORF">BCV69DRAFT_280601</name>
</gene>
<evidence type="ECO:0000256" key="21">
    <source>
        <dbReference type="SAM" id="Phobius"/>
    </source>
</evidence>
<evidence type="ECO:0000313" key="24">
    <source>
        <dbReference type="Proteomes" id="UP000245942"/>
    </source>
</evidence>
<proteinExistence type="inferred from homology"/>
<feature type="region of interest" description="Disordered" evidence="20">
    <location>
        <begin position="308"/>
        <end position="338"/>
    </location>
</feature>
<evidence type="ECO:0000256" key="14">
    <source>
        <dbReference type="ARBA" id="ARBA00022927"/>
    </source>
</evidence>
<evidence type="ECO:0000256" key="8">
    <source>
        <dbReference type="ARBA" id="ARBA00022679"/>
    </source>
</evidence>
<dbReference type="AlphaFoldDB" id="A0A316UDQ5"/>
<dbReference type="Pfam" id="PF13639">
    <property type="entry name" value="zf-RING_2"/>
    <property type="match status" value="1"/>
</dbReference>
<dbReference type="EMBL" id="KZ819322">
    <property type="protein sequence ID" value="PWN22984.1"/>
    <property type="molecule type" value="Genomic_DNA"/>
</dbReference>
<keyword evidence="11 19" id="KW-0863">Zinc-finger</keyword>
<keyword evidence="7" id="KW-0962">Peroxisome biogenesis</keyword>
<evidence type="ECO:0000256" key="16">
    <source>
        <dbReference type="ARBA" id="ARBA00023136"/>
    </source>
</evidence>
<keyword evidence="14" id="KW-0653">Protein transport</keyword>
<evidence type="ECO:0000259" key="22">
    <source>
        <dbReference type="PROSITE" id="PS50089"/>
    </source>
</evidence>
<evidence type="ECO:0000256" key="7">
    <source>
        <dbReference type="ARBA" id="ARBA00022593"/>
    </source>
</evidence>
<dbReference type="GO" id="GO:0016567">
    <property type="term" value="P:protein ubiquitination"/>
    <property type="evidence" value="ECO:0007669"/>
    <property type="project" value="UniProtKB-ARBA"/>
</dbReference>
<dbReference type="GO" id="GO:0016562">
    <property type="term" value="P:protein import into peroxisome matrix, receptor recycling"/>
    <property type="evidence" value="ECO:0007669"/>
    <property type="project" value="UniProtKB-ARBA"/>
</dbReference>
<dbReference type="Pfam" id="PF04757">
    <property type="entry name" value="Pex2_Pex12"/>
    <property type="match status" value="1"/>
</dbReference>
<keyword evidence="24" id="KW-1185">Reference proteome</keyword>
<evidence type="ECO:0000256" key="3">
    <source>
        <dbReference type="ARBA" id="ARBA00004906"/>
    </source>
</evidence>
<feature type="domain" description="RING-type" evidence="22">
    <location>
        <begin position="390"/>
        <end position="432"/>
    </location>
</feature>
<dbReference type="PANTHER" id="PTHR23350">
    <property type="entry name" value="PEROXISOME ASSEMBLY PROTEIN 10"/>
    <property type="match status" value="1"/>
</dbReference>
<dbReference type="InterPro" id="IPR013083">
    <property type="entry name" value="Znf_RING/FYVE/PHD"/>
</dbReference>
<dbReference type="OrthoDB" id="6270329at2759"/>
<evidence type="ECO:0000256" key="2">
    <source>
        <dbReference type="ARBA" id="ARBA00004585"/>
    </source>
</evidence>
<comment type="subcellular location">
    <subcellularLocation>
        <location evidence="2">Peroxisome membrane</location>
        <topology evidence="2">Multi-pass membrane protein</topology>
    </subcellularLocation>
</comment>
<dbReference type="Gene3D" id="3.30.40.10">
    <property type="entry name" value="Zinc/RING finger domain, C3HC4 (zinc finger)"/>
    <property type="match status" value="1"/>
</dbReference>
<dbReference type="SUPFAM" id="SSF57850">
    <property type="entry name" value="RING/U-box"/>
    <property type="match status" value="1"/>
</dbReference>
<keyword evidence="8" id="KW-0808">Transferase</keyword>
<keyword evidence="16 21" id="KW-0472">Membrane</keyword>
<evidence type="ECO:0000256" key="19">
    <source>
        <dbReference type="PROSITE-ProRule" id="PRU00175"/>
    </source>
</evidence>
<evidence type="ECO:0000256" key="9">
    <source>
        <dbReference type="ARBA" id="ARBA00022692"/>
    </source>
</evidence>
<evidence type="ECO:0000256" key="15">
    <source>
        <dbReference type="ARBA" id="ARBA00022989"/>
    </source>
</evidence>
<evidence type="ECO:0000256" key="1">
    <source>
        <dbReference type="ARBA" id="ARBA00000900"/>
    </source>
</evidence>
<evidence type="ECO:0000256" key="5">
    <source>
        <dbReference type="ARBA" id="ARBA00012483"/>
    </source>
</evidence>
<evidence type="ECO:0000256" key="6">
    <source>
        <dbReference type="ARBA" id="ARBA00022448"/>
    </source>
</evidence>
<evidence type="ECO:0000256" key="13">
    <source>
        <dbReference type="ARBA" id="ARBA00022833"/>
    </source>
</evidence>
<evidence type="ECO:0000256" key="12">
    <source>
        <dbReference type="ARBA" id="ARBA00022786"/>
    </source>
</evidence>
<protein>
    <recommendedName>
        <fullName evidence="5">RING-type E3 ubiquitin transferase</fullName>
        <ecNumber evidence="5">2.3.2.27</ecNumber>
    </recommendedName>
    <alternativeName>
        <fullName evidence="18">Peroxin-10</fullName>
    </alternativeName>
</protein>
<dbReference type="InterPro" id="IPR001841">
    <property type="entry name" value="Znf_RING"/>
</dbReference>
<dbReference type="InterPro" id="IPR025654">
    <property type="entry name" value="PEX2/10"/>
</dbReference>
<keyword evidence="9 21" id="KW-0812">Transmembrane</keyword>
<keyword evidence="17" id="KW-0576">Peroxisome</keyword>
<dbReference type="SMART" id="SM00184">
    <property type="entry name" value="RING"/>
    <property type="match status" value="1"/>
</dbReference>
<sequence>MTDDRTSSQAGPSSRPDGPDAYRPNSAFSFPAAFQPSIIRSFQKDSYYLSLLQAQLSDVTREVFGSRFLQLNSGKITLLASIAYYVFTTAEGAQTLGEEYVGARMVGARGKYVSKRKRIAFILTQILAPFLLSRIYAVLRRRINATHASRSQTLQRARMRWRAIHGSRYEKEVEDKEPQPSRLDKLVAFTARMLPSIEDLSKADGWLAYASAFHLMLFYLGGKYYKVAQRLVGVKYISIHPSPPGQEPPSYEVLGVLLGIQLGVKLALSLNRHLHKRAIQKKAARGDDGDSADQADDEAFVEVDGRKWTHSSGSAKPVGVHDQSGLGESESPKDYTSLAPPGAQVPLAYLSSTGNILPSSTSSRPTNDEISAAQLRTAPIESMSQSMLRCTLCMDERTPEKGTSAVTECGHMFDWSCIMSWLREKRECPLCRQEVSANRVIPIYNL</sequence>
<organism evidence="23 24">
    <name type="scientific">Pseudomicrostroma glucosiphilum</name>
    <dbReference type="NCBI Taxonomy" id="1684307"/>
    <lineage>
        <taxon>Eukaryota</taxon>
        <taxon>Fungi</taxon>
        <taxon>Dikarya</taxon>
        <taxon>Basidiomycota</taxon>
        <taxon>Ustilaginomycotina</taxon>
        <taxon>Exobasidiomycetes</taxon>
        <taxon>Microstromatales</taxon>
        <taxon>Microstromatales incertae sedis</taxon>
        <taxon>Pseudomicrostroma</taxon>
    </lineage>
</organism>
<dbReference type="PROSITE" id="PS50089">
    <property type="entry name" value="ZF_RING_2"/>
    <property type="match status" value="1"/>
</dbReference>
<comment type="catalytic activity">
    <reaction evidence="1">
        <text>S-ubiquitinyl-[E2 ubiquitin-conjugating enzyme]-L-cysteine + [acceptor protein]-L-lysine = [E2 ubiquitin-conjugating enzyme]-L-cysteine + N(6)-ubiquitinyl-[acceptor protein]-L-lysine.</text>
        <dbReference type="EC" id="2.3.2.27"/>
    </reaction>
</comment>
<name>A0A316UDQ5_9BASI</name>
<evidence type="ECO:0000256" key="20">
    <source>
        <dbReference type="SAM" id="MobiDB-lite"/>
    </source>
</evidence>
<reference evidence="23 24" key="1">
    <citation type="journal article" date="2018" name="Mol. Biol. Evol.">
        <title>Broad Genomic Sampling Reveals a Smut Pathogenic Ancestry of the Fungal Clade Ustilaginomycotina.</title>
        <authorList>
            <person name="Kijpornyongpan T."/>
            <person name="Mondo S.J."/>
            <person name="Barry K."/>
            <person name="Sandor L."/>
            <person name="Lee J."/>
            <person name="Lipzen A."/>
            <person name="Pangilinan J."/>
            <person name="LaButti K."/>
            <person name="Hainaut M."/>
            <person name="Henrissat B."/>
            <person name="Grigoriev I.V."/>
            <person name="Spatafora J.W."/>
            <person name="Aime M.C."/>
        </authorList>
    </citation>
    <scope>NUCLEOTIDE SEQUENCE [LARGE SCALE GENOMIC DNA]</scope>
    <source>
        <strain evidence="23 24">MCA 4718</strain>
    </source>
</reference>
<dbReference type="CDD" id="cd16527">
    <property type="entry name" value="RING-HC_PEX10"/>
    <property type="match status" value="1"/>
</dbReference>
<keyword evidence="12" id="KW-0833">Ubl conjugation pathway</keyword>
<evidence type="ECO:0000256" key="11">
    <source>
        <dbReference type="ARBA" id="ARBA00022771"/>
    </source>
</evidence>
<feature type="transmembrane region" description="Helical" evidence="21">
    <location>
        <begin position="119"/>
        <end position="139"/>
    </location>
</feature>
<dbReference type="GO" id="GO:0008270">
    <property type="term" value="F:zinc ion binding"/>
    <property type="evidence" value="ECO:0007669"/>
    <property type="project" value="UniProtKB-KW"/>
</dbReference>
<keyword evidence="10" id="KW-0479">Metal-binding</keyword>
<dbReference type="RefSeq" id="XP_025350144.1">
    <property type="nucleotide sequence ID" value="XM_025491669.1"/>
</dbReference>
<dbReference type="Proteomes" id="UP000245942">
    <property type="component" value="Unassembled WGS sequence"/>
</dbReference>
<evidence type="ECO:0000256" key="10">
    <source>
        <dbReference type="ARBA" id="ARBA00022723"/>
    </source>
</evidence>
<dbReference type="InterPro" id="IPR006845">
    <property type="entry name" value="Pex_N"/>
</dbReference>
<comment type="pathway">
    <text evidence="3">Protein modification; protein ubiquitination.</text>
</comment>
<comment type="similarity">
    <text evidence="4">Belongs to the pex2/pex10/pex12 family.</text>
</comment>
<evidence type="ECO:0000256" key="4">
    <source>
        <dbReference type="ARBA" id="ARBA00008704"/>
    </source>
</evidence>
<evidence type="ECO:0000256" key="18">
    <source>
        <dbReference type="ARBA" id="ARBA00041230"/>
    </source>
</evidence>
<dbReference type="PANTHER" id="PTHR23350:SF0">
    <property type="entry name" value="PEROXISOME BIOGENESIS FACTOR 10"/>
    <property type="match status" value="1"/>
</dbReference>
<accession>A0A316UDQ5</accession>
<dbReference type="STRING" id="1684307.A0A316UDQ5"/>